<dbReference type="PANTHER" id="PTHR13847:SF281">
    <property type="entry name" value="FAD DEPENDENT OXIDOREDUCTASE DOMAIN-CONTAINING PROTEIN"/>
    <property type="match status" value="1"/>
</dbReference>
<dbReference type="Gene3D" id="3.50.50.60">
    <property type="entry name" value="FAD/NAD(P)-binding domain"/>
    <property type="match status" value="1"/>
</dbReference>
<keyword evidence="1" id="KW-0560">Oxidoreductase</keyword>
<gene>
    <name evidence="3" type="ORF">SAMN04490182_3201</name>
</gene>
<dbReference type="PANTHER" id="PTHR13847">
    <property type="entry name" value="SARCOSINE DEHYDROGENASE-RELATED"/>
    <property type="match status" value="1"/>
</dbReference>
<dbReference type="Gene3D" id="3.30.9.10">
    <property type="entry name" value="D-Amino Acid Oxidase, subunit A, domain 2"/>
    <property type="match status" value="1"/>
</dbReference>
<name>A0ABY0URC2_PSECE</name>
<dbReference type="Pfam" id="PF01266">
    <property type="entry name" value="DAO"/>
    <property type="match status" value="1"/>
</dbReference>
<dbReference type="InterPro" id="IPR006076">
    <property type="entry name" value="FAD-dep_OxRdtase"/>
</dbReference>
<dbReference type="RefSeq" id="WP_090220027.1">
    <property type="nucleotide sequence ID" value="NZ_LT629753.1"/>
</dbReference>
<reference evidence="3 4" key="1">
    <citation type="submission" date="2016-10" db="EMBL/GenBank/DDBJ databases">
        <authorList>
            <person name="Varghese N."/>
            <person name="Submissions S."/>
        </authorList>
    </citation>
    <scope>NUCLEOTIDE SEQUENCE [LARGE SCALE GENOMIC DNA]</scope>
    <source>
        <strain evidence="3 4">BS2981</strain>
    </source>
</reference>
<dbReference type="InterPro" id="IPR036188">
    <property type="entry name" value="FAD/NAD-bd_sf"/>
</dbReference>
<dbReference type="Proteomes" id="UP000199576">
    <property type="component" value="Chromosome I"/>
</dbReference>
<evidence type="ECO:0000313" key="4">
    <source>
        <dbReference type="Proteomes" id="UP000199576"/>
    </source>
</evidence>
<keyword evidence="4" id="KW-1185">Reference proteome</keyword>
<evidence type="ECO:0000256" key="1">
    <source>
        <dbReference type="ARBA" id="ARBA00023002"/>
    </source>
</evidence>
<sequence>MQETHKSMKDVSFWFAELIEKNDIAWPKMLHQTIDIHADVCIVGAGYSGLWTAYELLSASPELNVVIIDAKYPGYGASGRNGGAVIPRINGSREFWGSIKGKTGTMALEKALVEAVDHVGHVIAQENIDCGYTKNGMLELARTPLELQRLVEALQEDRRYGHGPAEIRMLSKSETASRITAEGVIGAKLTVNAACIQPAALVLGLTKAVSQKGARIYYNTPVTSIESCLATTTHGKVHADIIVCAAEAYTQSIVTERNKITPVHTSMLVTEKLSEEVFAQIGWGDREVVLAEHPFLHLQRTRDGRITIGGDDNRLTYKYGSVPCTDGPAEDKVFATYREELVRLFPALANVKIEHSWQGVFGARRDWAPAVGLNKKTGIAWIGGYVGEGLAASNLASRTLTDLILGRETQLTRLPLVRELPRKWEPEPLRMLGSVAILKMRHHGMKMERKTGRHSPMVDFANKLAGFTGFTG</sequence>
<proteinExistence type="predicted"/>
<organism evidence="3 4">
    <name type="scientific">Pseudomonas cedrina</name>
    <dbReference type="NCBI Taxonomy" id="651740"/>
    <lineage>
        <taxon>Bacteria</taxon>
        <taxon>Pseudomonadati</taxon>
        <taxon>Pseudomonadota</taxon>
        <taxon>Gammaproteobacteria</taxon>
        <taxon>Pseudomonadales</taxon>
        <taxon>Pseudomonadaceae</taxon>
        <taxon>Pseudomonas</taxon>
    </lineage>
</organism>
<evidence type="ECO:0000259" key="2">
    <source>
        <dbReference type="Pfam" id="PF01266"/>
    </source>
</evidence>
<feature type="domain" description="FAD dependent oxidoreductase" evidence="2">
    <location>
        <begin position="39"/>
        <end position="403"/>
    </location>
</feature>
<evidence type="ECO:0000313" key="3">
    <source>
        <dbReference type="EMBL" id="SDT07210.1"/>
    </source>
</evidence>
<dbReference type="SUPFAM" id="SSF51905">
    <property type="entry name" value="FAD/NAD(P)-binding domain"/>
    <property type="match status" value="1"/>
</dbReference>
<accession>A0ABY0URC2</accession>
<dbReference type="EMBL" id="LT629753">
    <property type="protein sequence ID" value="SDT07210.1"/>
    <property type="molecule type" value="Genomic_DNA"/>
</dbReference>
<protein>
    <submittedName>
        <fullName evidence="3">Glycine/D-amino acid oxidase</fullName>
    </submittedName>
</protein>